<evidence type="ECO:0000313" key="2">
    <source>
        <dbReference type="EMBL" id="AIM62724.1"/>
    </source>
</evidence>
<evidence type="ECO:0000313" key="3">
    <source>
        <dbReference type="Proteomes" id="UP000029079"/>
    </source>
</evidence>
<dbReference type="InterPro" id="IPR000361">
    <property type="entry name" value="ATAP_core_dom"/>
</dbReference>
<reference evidence="2 3" key="1">
    <citation type="journal article" date="2014" name="Genome Announc.">
        <title>Complete Genome Sequences of Fish Pathogenic Weissella ceti Strains WS74 and WS105.</title>
        <authorList>
            <person name="Figueiredo H.C."/>
            <person name="Leal C.A."/>
            <person name="Dorella F.A."/>
            <person name="Carvalho A.F."/>
            <person name="Soares S.C."/>
            <person name="Pereira F.L."/>
            <person name="Azevedo V.A."/>
        </authorList>
    </citation>
    <scope>NUCLEOTIDE SEQUENCE [LARGE SCALE GENOMIC DNA]</scope>
    <source>
        <strain evidence="2 3">WS74</strain>
    </source>
</reference>
<dbReference type="EMBL" id="CP009223">
    <property type="protein sequence ID" value="AIM62724.1"/>
    <property type="molecule type" value="Genomic_DNA"/>
</dbReference>
<dbReference type="OrthoDB" id="2361502at2"/>
<gene>
    <name evidence="2" type="ORF">WS74_0472</name>
</gene>
<dbReference type="STRING" id="759620.WS105_0470"/>
<accession>A0A075TYN6</accession>
<dbReference type="AlphaFoldDB" id="A0A075TYN6"/>
<dbReference type="KEGG" id="wci:WS105_0470"/>
<dbReference type="RefSeq" id="WP_009765429.1">
    <property type="nucleotide sequence ID" value="NZ_CP009223.1"/>
</dbReference>
<dbReference type="PATRIC" id="fig|759620.7.peg.459"/>
<feature type="domain" description="Core" evidence="1">
    <location>
        <begin position="1"/>
        <end position="111"/>
    </location>
</feature>
<organism evidence="2 3">
    <name type="scientific">Weissella ceti</name>
    <dbReference type="NCBI Taxonomy" id="759620"/>
    <lineage>
        <taxon>Bacteria</taxon>
        <taxon>Bacillati</taxon>
        <taxon>Bacillota</taxon>
        <taxon>Bacilli</taxon>
        <taxon>Lactobacillales</taxon>
        <taxon>Lactobacillaceae</taxon>
        <taxon>Weissella</taxon>
    </lineage>
</organism>
<reference evidence="3" key="2">
    <citation type="submission" date="2014-08" db="EMBL/GenBank/DDBJ databases">
        <title>Complete genome of Weissella ceti strain WS74 isolated from diseased rainbow trout in Brazil.</title>
        <authorList>
            <person name="Figueiredo H.C.P."/>
            <person name="Leal C.A.G."/>
            <person name="Pereira F.L."/>
            <person name="Soares S.C."/>
            <person name="Dorella F.A."/>
            <person name="Carvalho A.F."/>
            <person name="Azevedo V.A.C."/>
        </authorList>
    </citation>
    <scope>NUCLEOTIDE SEQUENCE [LARGE SCALE GENOMIC DNA]</scope>
    <source>
        <strain evidence="3">WS74</strain>
    </source>
</reference>
<sequence length="116" mass="12949">MELTFKDAAKERIEKRLKPDTKLVLDFDDGVGPFSDAASCTLDVAFSLVLCRPDQLTADYDEHLTSNMGEVYYKGYADTQLDGNMSIDVDKMLRYKLTGDSGIIDPNMSLRDVQGN</sequence>
<dbReference type="KEGG" id="wct:WS74_0472"/>
<dbReference type="InterPro" id="IPR035903">
    <property type="entry name" value="HesB-like_dom_sf"/>
</dbReference>
<keyword evidence="3" id="KW-1185">Reference proteome</keyword>
<name>A0A075TYN6_9LACO</name>
<protein>
    <recommendedName>
        <fullName evidence="1">Core domain-containing protein</fullName>
    </recommendedName>
</protein>
<proteinExistence type="predicted"/>
<dbReference type="Proteomes" id="UP000029079">
    <property type="component" value="Chromosome"/>
</dbReference>
<dbReference type="Gene3D" id="2.60.300.12">
    <property type="entry name" value="HesB-like domain"/>
    <property type="match status" value="1"/>
</dbReference>
<dbReference type="Pfam" id="PF01521">
    <property type="entry name" value="Fe-S_biosyn"/>
    <property type="match status" value="1"/>
</dbReference>
<dbReference type="KEGG" id="wce:WS08_0472"/>
<evidence type="ECO:0000259" key="1">
    <source>
        <dbReference type="Pfam" id="PF01521"/>
    </source>
</evidence>
<dbReference type="SUPFAM" id="SSF89360">
    <property type="entry name" value="HesB-like domain"/>
    <property type="match status" value="1"/>
</dbReference>